<dbReference type="RefSeq" id="WP_353064443.1">
    <property type="nucleotide sequence ID" value="NZ_CP132942.1"/>
</dbReference>
<accession>A0AAU7ZRP8</accession>
<protein>
    <submittedName>
        <fullName evidence="1">Baseplate assembly protein</fullName>
    </submittedName>
</protein>
<dbReference type="KEGG" id="tpsc:RBB77_01605"/>
<evidence type="ECO:0000313" key="1">
    <source>
        <dbReference type="EMBL" id="XCB33605.1"/>
    </source>
</evidence>
<name>A0AAU7ZRP8_9BACT</name>
<proteinExistence type="predicted"/>
<sequence length="666" mass="71438">MPLPEINLDDRTFEQLYQELIRRIPAYTPEWTDLNDSDPGVTLVQLFAWLAEILVYRINQVPQKNFIKFLELVGIPLTAPSPAVTELQFTLVPKASATSVLAGTQVALGSGSSGQQVVFETDFDLLVTGLTLVSVQSYNGLQFTDYTAANALYASLGYPPLSVTPQANAALYLGFDNTFPAGTNRLTIHVAQGPTPAPVQGGVGTPTLAAPSVEANWQYWNGQWTQLQVQNDTTSALTKSGYVTFTAPTDGQLQQFGLLTKPGDQPLFWIRYFIQSLVGSGYDNVPMLSGILLDTVSATNSVTETAELLGASNGRPNQTFQLANFPILSGTIAVDDGNGYAPWTEVDDFDGYTAMSQVYTLDDATGLVTFGDGIHGGIPPRLPGNGSNLDSADQTNVMATTYKWGGGAAANSGANTITTLLASIPNLQGVSNPLPSYGGADEESVQDAEDSAPMILRTQNRAVTVSDFAFLATQTPGAQIKRAQAFPLLNPNFRVLSSVIDGSPRVEVPIPGAVTVFVIPDSLQLPPVPSENTLQLVANYLDARRLLTCELYVAPPHYRQVRIEVQVVANPAFDLGTVGDAVLKQLLVYFNPLPPGGANKTGWDFGGTIYFAETYRQIFNVTGVLLIKGTLQTYVDSVLQTPCTDVSIMPDEIVYSANHGVIVTYS</sequence>
<dbReference type="AlphaFoldDB" id="A0AAU7ZRP8"/>
<dbReference type="EMBL" id="CP132942">
    <property type="protein sequence ID" value="XCB33605.1"/>
    <property type="molecule type" value="Genomic_DNA"/>
</dbReference>
<gene>
    <name evidence="1" type="ORF">RBB77_01605</name>
</gene>
<organism evidence="1">
    <name type="scientific">Tunturiibacter psychrotolerans</name>
    <dbReference type="NCBI Taxonomy" id="3069686"/>
    <lineage>
        <taxon>Bacteria</taxon>
        <taxon>Pseudomonadati</taxon>
        <taxon>Acidobacteriota</taxon>
        <taxon>Terriglobia</taxon>
        <taxon>Terriglobales</taxon>
        <taxon>Acidobacteriaceae</taxon>
        <taxon>Tunturiibacter</taxon>
    </lineage>
</organism>
<reference evidence="1" key="2">
    <citation type="journal article" date="2024" name="Environ. Microbiol.">
        <title>Genome analysis and description of Tunturibacter gen. nov. expands the diversity of Terriglobia in tundra soils.</title>
        <authorList>
            <person name="Messyasz A."/>
            <person name="Mannisto M.K."/>
            <person name="Kerkhof L.J."/>
            <person name="Haggblom M.M."/>
        </authorList>
    </citation>
    <scope>NUCLEOTIDE SEQUENCE</scope>
    <source>
        <strain evidence="1">X5P6</strain>
    </source>
</reference>
<dbReference type="NCBIfam" id="TIGR02243">
    <property type="entry name" value="putative baseplate assembly protein"/>
    <property type="match status" value="1"/>
</dbReference>
<dbReference type="InterPro" id="IPR011749">
    <property type="entry name" value="CHP02243"/>
</dbReference>
<reference evidence="1" key="1">
    <citation type="submission" date="2023-08" db="EMBL/GenBank/DDBJ databases">
        <authorList>
            <person name="Messyasz A."/>
            <person name="Mannisto M.K."/>
            <person name="Kerkhof L.J."/>
            <person name="Haggblom M."/>
        </authorList>
    </citation>
    <scope>NUCLEOTIDE SEQUENCE</scope>
    <source>
        <strain evidence="1">X5P6</strain>
    </source>
</reference>